<dbReference type="EMBL" id="OV170227">
    <property type="protein sequence ID" value="CAH0729073.1"/>
    <property type="molecule type" value="Genomic_DNA"/>
</dbReference>
<keyword evidence="2" id="KW-1185">Reference proteome</keyword>
<organism evidence="1 2">
    <name type="scientific">Brenthis ino</name>
    <name type="common">lesser marbled fritillary</name>
    <dbReference type="NCBI Taxonomy" id="405034"/>
    <lineage>
        <taxon>Eukaryota</taxon>
        <taxon>Metazoa</taxon>
        <taxon>Ecdysozoa</taxon>
        <taxon>Arthropoda</taxon>
        <taxon>Hexapoda</taxon>
        <taxon>Insecta</taxon>
        <taxon>Pterygota</taxon>
        <taxon>Neoptera</taxon>
        <taxon>Endopterygota</taxon>
        <taxon>Lepidoptera</taxon>
        <taxon>Glossata</taxon>
        <taxon>Ditrysia</taxon>
        <taxon>Papilionoidea</taxon>
        <taxon>Nymphalidae</taxon>
        <taxon>Heliconiinae</taxon>
        <taxon>Argynnini</taxon>
        <taxon>Brenthis</taxon>
    </lineage>
</organism>
<feature type="non-terminal residue" evidence="1">
    <location>
        <position position="109"/>
    </location>
</feature>
<evidence type="ECO:0000313" key="2">
    <source>
        <dbReference type="Proteomes" id="UP000838878"/>
    </source>
</evidence>
<proteinExistence type="predicted"/>
<sequence>MPGAAAAPGSYRRRPTPIRIPVESYITRHITERRQQILVKRHGTDFSDLKPYTVIAKYIYTIVSLGYYKEMRRAARGLCDTFRARGAGSEGADVARRALLIAAAAYCAH</sequence>
<dbReference type="Proteomes" id="UP000838878">
    <property type="component" value="Chromosome 7"/>
</dbReference>
<gene>
    <name evidence="1" type="ORF">BINO364_LOCUS14223</name>
</gene>
<protein>
    <submittedName>
        <fullName evidence="1">Uncharacterized protein</fullName>
    </submittedName>
</protein>
<evidence type="ECO:0000313" key="1">
    <source>
        <dbReference type="EMBL" id="CAH0729073.1"/>
    </source>
</evidence>
<accession>A0A8J9VRV3</accession>
<reference evidence="1" key="1">
    <citation type="submission" date="2021-12" db="EMBL/GenBank/DDBJ databases">
        <authorList>
            <person name="Martin H S."/>
        </authorList>
    </citation>
    <scope>NUCLEOTIDE SEQUENCE</scope>
</reference>
<name>A0A8J9VRV3_9NEOP</name>
<dbReference type="AlphaFoldDB" id="A0A8J9VRV3"/>